<evidence type="ECO:0000313" key="2">
    <source>
        <dbReference type="EMBL" id="GAB19931.1"/>
    </source>
</evidence>
<gene>
    <name evidence="2" type="ORF">GOEFS_096_01080</name>
</gene>
<accession>H0R4D0</accession>
<dbReference type="SUPFAM" id="SSF56801">
    <property type="entry name" value="Acetyl-CoA synthetase-like"/>
    <property type="match status" value="1"/>
</dbReference>
<name>H0R4D0_9ACTN</name>
<dbReference type="Gene3D" id="3.30.300.30">
    <property type="match status" value="1"/>
</dbReference>
<keyword evidence="2" id="KW-0436">Ligase</keyword>
<dbReference type="GO" id="GO:0016874">
    <property type="term" value="F:ligase activity"/>
    <property type="evidence" value="ECO:0007669"/>
    <property type="project" value="UniProtKB-KW"/>
</dbReference>
<evidence type="ECO:0000256" key="1">
    <source>
        <dbReference type="SAM" id="MobiDB-lite"/>
    </source>
</evidence>
<proteinExistence type="predicted"/>
<dbReference type="EMBL" id="BAEH01000096">
    <property type="protein sequence ID" value="GAB19931.1"/>
    <property type="molecule type" value="Genomic_DNA"/>
</dbReference>
<organism evidence="2 3">
    <name type="scientific">Gordonia effusa NBRC 100432</name>
    <dbReference type="NCBI Taxonomy" id="1077974"/>
    <lineage>
        <taxon>Bacteria</taxon>
        <taxon>Bacillati</taxon>
        <taxon>Actinomycetota</taxon>
        <taxon>Actinomycetes</taxon>
        <taxon>Mycobacteriales</taxon>
        <taxon>Gordoniaceae</taxon>
        <taxon>Gordonia</taxon>
    </lineage>
</organism>
<dbReference type="Proteomes" id="UP000035034">
    <property type="component" value="Unassembled WGS sequence"/>
</dbReference>
<keyword evidence="3" id="KW-1185">Reference proteome</keyword>
<comment type="caution">
    <text evidence="2">The sequence shown here is derived from an EMBL/GenBank/DDBJ whole genome shotgun (WGS) entry which is preliminary data.</text>
</comment>
<sequence length="50" mass="5870">DLSERALREYLRSTVSRFEQPRDIHFVRDIPRNPSGKVLKNDLAEQLTSD</sequence>
<feature type="region of interest" description="Disordered" evidence="1">
    <location>
        <begin position="29"/>
        <end position="50"/>
    </location>
</feature>
<dbReference type="InterPro" id="IPR045851">
    <property type="entry name" value="AMP-bd_C_sf"/>
</dbReference>
<evidence type="ECO:0000313" key="3">
    <source>
        <dbReference type="Proteomes" id="UP000035034"/>
    </source>
</evidence>
<reference evidence="2 3" key="1">
    <citation type="submission" date="2011-12" db="EMBL/GenBank/DDBJ databases">
        <title>Whole genome shotgun sequence of Gordonia effusa NBRC 100432.</title>
        <authorList>
            <person name="Yoshida I."/>
            <person name="Takarada H."/>
            <person name="Hosoyama A."/>
            <person name="Tsuchikane K."/>
            <person name="Katsumata H."/>
            <person name="Yamazaki S."/>
            <person name="Fujita N."/>
        </authorList>
    </citation>
    <scope>NUCLEOTIDE SEQUENCE [LARGE SCALE GENOMIC DNA]</scope>
    <source>
        <strain evidence="2 3">NBRC 100432</strain>
    </source>
</reference>
<protein>
    <submittedName>
        <fullName evidence="2">Putative fatty-acid--CoA ligase</fullName>
    </submittedName>
</protein>
<feature type="non-terminal residue" evidence="2">
    <location>
        <position position="1"/>
    </location>
</feature>
<dbReference type="AlphaFoldDB" id="H0R4D0"/>